<proteinExistence type="predicted"/>
<feature type="compositionally biased region" description="Low complexity" evidence="1">
    <location>
        <begin position="48"/>
        <end position="61"/>
    </location>
</feature>
<evidence type="ECO:0000256" key="1">
    <source>
        <dbReference type="SAM" id="MobiDB-lite"/>
    </source>
</evidence>
<comment type="caution">
    <text evidence="2">The sequence shown here is derived from an EMBL/GenBank/DDBJ whole genome shotgun (WGS) entry which is preliminary data.</text>
</comment>
<feature type="region of interest" description="Disordered" evidence="1">
    <location>
        <begin position="18"/>
        <end position="83"/>
    </location>
</feature>
<dbReference type="EMBL" id="JACBZV010000014">
    <property type="protein sequence ID" value="NYJ14822.1"/>
    <property type="molecule type" value="Genomic_DNA"/>
</dbReference>
<sequence length="83" mass="9173">MQHLKMLQQQTAWIEEPIAADPAASEKQKKRAQPAFPLRPYRSDREAASSSVVSIAPVRSRGSSLVRPAATESCSCRSSRDYV</sequence>
<dbReference type="Proteomes" id="UP000535276">
    <property type="component" value="Unassembled WGS sequence"/>
</dbReference>
<protein>
    <submittedName>
        <fullName evidence="2">Uncharacterized protein</fullName>
    </submittedName>
</protein>
<evidence type="ECO:0000313" key="3">
    <source>
        <dbReference type="Proteomes" id="UP000535276"/>
    </source>
</evidence>
<dbReference type="RefSeq" id="WP_179613353.1">
    <property type="nucleotide sequence ID" value="NZ_JACBZV010000014.1"/>
</dbReference>
<dbReference type="AlphaFoldDB" id="A0A7Z0E5P4"/>
<gene>
    <name evidence="2" type="ORF">GGI64_005923</name>
</gene>
<accession>A0A7Z0E5P4</accession>
<organism evidence="2 3">
    <name type="scientific">Rhizobium leguminosarum</name>
    <dbReference type="NCBI Taxonomy" id="384"/>
    <lineage>
        <taxon>Bacteria</taxon>
        <taxon>Pseudomonadati</taxon>
        <taxon>Pseudomonadota</taxon>
        <taxon>Alphaproteobacteria</taxon>
        <taxon>Hyphomicrobiales</taxon>
        <taxon>Rhizobiaceae</taxon>
        <taxon>Rhizobium/Agrobacterium group</taxon>
        <taxon>Rhizobium</taxon>
    </lineage>
</organism>
<evidence type="ECO:0000313" key="2">
    <source>
        <dbReference type="EMBL" id="NYJ14822.1"/>
    </source>
</evidence>
<reference evidence="2 3" key="1">
    <citation type="submission" date="2020-07" db="EMBL/GenBank/DDBJ databases">
        <title>Genomic Encyclopedia of Type Strains, Phase IV (KMG-V): Genome sequencing to study the core and pangenomes of soil and plant-associated prokaryotes.</title>
        <authorList>
            <person name="Whitman W."/>
        </authorList>
    </citation>
    <scope>NUCLEOTIDE SEQUENCE [LARGE SCALE GENOMIC DNA]</scope>
    <source>
        <strain evidence="2 3">SEMIA 4052</strain>
    </source>
</reference>
<name>A0A7Z0E5P4_RHILE</name>